<dbReference type="InterPro" id="IPR002305">
    <property type="entry name" value="aa-tRNA-synth_Ic"/>
</dbReference>
<evidence type="ECO:0000256" key="3">
    <source>
        <dbReference type="ARBA" id="ARBA00022598"/>
    </source>
</evidence>
<keyword evidence="5 9" id="KW-0067">ATP-binding</keyword>
<comment type="catalytic activity">
    <reaction evidence="8">
        <text>tRNA(Trp) + L-tryptophan + ATP = L-tryptophyl-tRNA(Trp) + AMP + diphosphate + H(+)</text>
        <dbReference type="Rhea" id="RHEA:24080"/>
        <dbReference type="Rhea" id="RHEA-COMP:9671"/>
        <dbReference type="Rhea" id="RHEA-COMP:9705"/>
        <dbReference type="ChEBI" id="CHEBI:15378"/>
        <dbReference type="ChEBI" id="CHEBI:30616"/>
        <dbReference type="ChEBI" id="CHEBI:33019"/>
        <dbReference type="ChEBI" id="CHEBI:57912"/>
        <dbReference type="ChEBI" id="CHEBI:78442"/>
        <dbReference type="ChEBI" id="CHEBI:78535"/>
        <dbReference type="ChEBI" id="CHEBI:456215"/>
        <dbReference type="EC" id="6.1.1.2"/>
    </reaction>
</comment>
<evidence type="ECO:0000256" key="6">
    <source>
        <dbReference type="ARBA" id="ARBA00022917"/>
    </source>
</evidence>
<dbReference type="Pfam" id="PF00579">
    <property type="entry name" value="tRNA-synt_1b"/>
    <property type="match status" value="1"/>
</dbReference>
<dbReference type="InterPro" id="IPR050203">
    <property type="entry name" value="Trp-tRNA_synthetase"/>
</dbReference>
<evidence type="ECO:0000256" key="2">
    <source>
        <dbReference type="ARBA" id="ARBA00013161"/>
    </source>
</evidence>
<name>A0A379GG69_PROMI</name>
<reference evidence="10 11" key="1">
    <citation type="submission" date="2018-06" db="EMBL/GenBank/DDBJ databases">
        <authorList>
            <consortium name="Pathogen Informatics"/>
            <person name="Doyle S."/>
        </authorList>
    </citation>
    <scope>NUCLEOTIDE SEQUENCE [LARGE SCALE GENOMIC DNA]</scope>
    <source>
        <strain evidence="10 11">NCTC11938</strain>
    </source>
</reference>
<proteinExistence type="inferred from homology"/>
<evidence type="ECO:0000256" key="5">
    <source>
        <dbReference type="ARBA" id="ARBA00022840"/>
    </source>
</evidence>
<dbReference type="AlphaFoldDB" id="A0A379GG69"/>
<dbReference type="EMBL" id="UGTS01000006">
    <property type="protein sequence ID" value="SUC39965.1"/>
    <property type="molecule type" value="Genomic_DNA"/>
</dbReference>
<keyword evidence="7 9" id="KW-0030">Aminoacyl-tRNA synthetase</keyword>
<dbReference type="Gene3D" id="1.10.240.10">
    <property type="entry name" value="Tyrosyl-Transfer RNA Synthetase"/>
    <property type="match status" value="1"/>
</dbReference>
<dbReference type="GO" id="GO:0005524">
    <property type="term" value="F:ATP binding"/>
    <property type="evidence" value="ECO:0007669"/>
    <property type="project" value="UniProtKB-KW"/>
</dbReference>
<dbReference type="FunFam" id="1.10.240.10:FF:000005">
    <property type="entry name" value="Tryptophan--tRNA ligase"/>
    <property type="match status" value="1"/>
</dbReference>
<accession>A0A379GG69</accession>
<dbReference type="Proteomes" id="UP000254191">
    <property type="component" value="Unassembled WGS sequence"/>
</dbReference>
<keyword evidence="3 9" id="KW-0436">Ligase</keyword>
<evidence type="ECO:0000256" key="7">
    <source>
        <dbReference type="ARBA" id="ARBA00023146"/>
    </source>
</evidence>
<evidence type="ECO:0000313" key="11">
    <source>
        <dbReference type="Proteomes" id="UP000254191"/>
    </source>
</evidence>
<evidence type="ECO:0000256" key="1">
    <source>
        <dbReference type="ARBA" id="ARBA00005594"/>
    </source>
</evidence>
<evidence type="ECO:0000313" key="10">
    <source>
        <dbReference type="EMBL" id="SUC39965.1"/>
    </source>
</evidence>
<keyword evidence="4 9" id="KW-0547">Nucleotide-binding</keyword>
<sequence length="180" mass="19704">MPMIEQTNEIVTKINSLIGQPVLTSCKVVVGQVGRLPGTDGSGKMSKSLGNTINLSSTADEIKKAVYSMYTDPQHIDVASPGHIEGNVVFTYLDAFCQDKATVTAMKAHYQRGGLGDMKCKAMLNDILQELLQPIREKRAQLINDKAYLLQVIKEGSDKAKEVTQQKLDEVKRGLGLLIL</sequence>
<evidence type="ECO:0000256" key="9">
    <source>
        <dbReference type="RuleBase" id="RU363036"/>
    </source>
</evidence>
<dbReference type="GO" id="GO:0004830">
    <property type="term" value="F:tryptophan-tRNA ligase activity"/>
    <property type="evidence" value="ECO:0007669"/>
    <property type="project" value="UniProtKB-EC"/>
</dbReference>
<dbReference type="SUPFAM" id="SSF52374">
    <property type="entry name" value="Nucleotidylyl transferase"/>
    <property type="match status" value="1"/>
</dbReference>
<dbReference type="GO" id="GO:0005829">
    <property type="term" value="C:cytosol"/>
    <property type="evidence" value="ECO:0007669"/>
    <property type="project" value="TreeGrafter"/>
</dbReference>
<dbReference type="GO" id="GO:0006436">
    <property type="term" value="P:tryptophanyl-tRNA aminoacylation"/>
    <property type="evidence" value="ECO:0007669"/>
    <property type="project" value="TreeGrafter"/>
</dbReference>
<evidence type="ECO:0000256" key="8">
    <source>
        <dbReference type="ARBA" id="ARBA00049929"/>
    </source>
</evidence>
<dbReference type="PANTHER" id="PTHR43766">
    <property type="entry name" value="TRYPTOPHAN--TRNA LIGASE, MITOCHONDRIAL"/>
    <property type="match status" value="1"/>
</dbReference>
<keyword evidence="6 9" id="KW-0648">Protein biosynthesis</keyword>
<comment type="similarity">
    <text evidence="1 9">Belongs to the class-I aminoacyl-tRNA synthetase family.</text>
</comment>
<dbReference type="EC" id="6.1.1.2" evidence="2"/>
<gene>
    <name evidence="10" type="primary">trpS2_3</name>
    <name evidence="10" type="ORF">NCTC11938_04247</name>
</gene>
<evidence type="ECO:0000256" key="4">
    <source>
        <dbReference type="ARBA" id="ARBA00022741"/>
    </source>
</evidence>
<organism evidence="10 11">
    <name type="scientific">Proteus mirabilis</name>
    <dbReference type="NCBI Taxonomy" id="584"/>
    <lineage>
        <taxon>Bacteria</taxon>
        <taxon>Pseudomonadati</taxon>
        <taxon>Pseudomonadota</taxon>
        <taxon>Gammaproteobacteria</taxon>
        <taxon>Enterobacterales</taxon>
        <taxon>Morganellaceae</taxon>
        <taxon>Proteus</taxon>
    </lineage>
</organism>
<protein>
    <recommendedName>
        <fullName evidence="2">tryptophan--tRNA ligase</fullName>
        <ecNumber evidence="2">6.1.1.2</ecNumber>
    </recommendedName>
</protein>
<dbReference type="PANTHER" id="PTHR43766:SF1">
    <property type="entry name" value="TRYPTOPHAN--TRNA LIGASE, MITOCHONDRIAL"/>
    <property type="match status" value="1"/>
</dbReference>